<accession>A0ABV3DMD2</accession>
<dbReference type="RefSeq" id="WP_358357984.1">
    <property type="nucleotide sequence ID" value="NZ_JBEZFP010000074.1"/>
</dbReference>
<dbReference type="SUPFAM" id="SSF52047">
    <property type="entry name" value="RNI-like"/>
    <property type="match status" value="1"/>
</dbReference>
<dbReference type="Pfam" id="PF13516">
    <property type="entry name" value="LRR_6"/>
    <property type="match status" value="1"/>
</dbReference>
<reference evidence="2 3" key="1">
    <citation type="submission" date="2024-06" db="EMBL/GenBank/DDBJ databases">
        <title>The Natural Products Discovery Center: Release of the First 8490 Sequenced Strains for Exploring Actinobacteria Biosynthetic Diversity.</title>
        <authorList>
            <person name="Kalkreuter E."/>
            <person name="Kautsar S.A."/>
            <person name="Yang D."/>
            <person name="Bader C.D."/>
            <person name="Teijaro C.N."/>
            <person name="Fluegel L."/>
            <person name="Davis C.M."/>
            <person name="Simpson J.R."/>
            <person name="Lauterbach L."/>
            <person name="Steele A.D."/>
            <person name="Gui C."/>
            <person name="Meng S."/>
            <person name="Li G."/>
            <person name="Viehrig K."/>
            <person name="Ye F."/>
            <person name="Su P."/>
            <person name="Kiefer A.F."/>
            <person name="Nichols A."/>
            <person name="Cepeda A.J."/>
            <person name="Yan W."/>
            <person name="Fan B."/>
            <person name="Jiang Y."/>
            <person name="Adhikari A."/>
            <person name="Zheng C.-J."/>
            <person name="Schuster L."/>
            <person name="Cowan T.M."/>
            <person name="Smanski M.J."/>
            <person name="Chevrette M.G."/>
            <person name="De Carvalho L.P.S."/>
            <person name="Shen B."/>
        </authorList>
    </citation>
    <scope>NUCLEOTIDE SEQUENCE [LARGE SCALE GENOMIC DNA]</scope>
    <source>
        <strain evidence="2 3">NPDC048946</strain>
    </source>
</reference>
<dbReference type="InterPro" id="IPR001611">
    <property type="entry name" value="Leu-rich_rpt"/>
</dbReference>
<evidence type="ECO:0000313" key="2">
    <source>
        <dbReference type="EMBL" id="MEU8136904.1"/>
    </source>
</evidence>
<dbReference type="Gene3D" id="3.80.10.10">
    <property type="entry name" value="Ribonuclease Inhibitor"/>
    <property type="match status" value="1"/>
</dbReference>
<feature type="region of interest" description="Disordered" evidence="1">
    <location>
        <begin position="21"/>
        <end position="50"/>
    </location>
</feature>
<dbReference type="NCBIfam" id="NF038076">
    <property type="entry name" value="fam_STM4015"/>
    <property type="match status" value="1"/>
</dbReference>
<evidence type="ECO:0000313" key="3">
    <source>
        <dbReference type="Proteomes" id="UP001551482"/>
    </source>
</evidence>
<proteinExistence type="predicted"/>
<gene>
    <name evidence="2" type="ORF">AB0C36_25755</name>
</gene>
<evidence type="ECO:0000256" key="1">
    <source>
        <dbReference type="SAM" id="MobiDB-lite"/>
    </source>
</evidence>
<sequence>MGIHRYLDHFGGLPVADLRHSYSSEPSAVPGEQPPETYSRQPNPPYGIAPGEYAPDAVAWRLRRRAWDSEDPEITEIYEYFADTVDTSKVTALIIGGWDEDMSEENPMVERLVRDAHRFPALRHLYVGDIVQEESEISWITLGPVTPLLEAFPLLAELGVRGVENAPVDSPAFSPVRHEHLRRLRIESGGLAARIVRAVCLSELPALEELELWLGVGEYGGDASVDDLSELLTGARVPALRRLGLMNSEFQDEIAEALAGAPLTARLETLDLSMGTLGDRGAEALLSGQPLGHLKELRIRHHFLGEAMADRLRTALRASGVSSDISPPADTRSWGDGRYVEVSE</sequence>
<name>A0ABV3DMD2_9ACTN</name>
<dbReference type="Proteomes" id="UP001551482">
    <property type="component" value="Unassembled WGS sequence"/>
</dbReference>
<organism evidence="2 3">
    <name type="scientific">Streptodolium elevatio</name>
    <dbReference type="NCBI Taxonomy" id="3157996"/>
    <lineage>
        <taxon>Bacteria</taxon>
        <taxon>Bacillati</taxon>
        <taxon>Actinomycetota</taxon>
        <taxon>Actinomycetes</taxon>
        <taxon>Kitasatosporales</taxon>
        <taxon>Streptomycetaceae</taxon>
        <taxon>Streptodolium</taxon>
    </lineage>
</organism>
<comment type="caution">
    <text evidence="2">The sequence shown here is derived from an EMBL/GenBank/DDBJ whole genome shotgun (WGS) entry which is preliminary data.</text>
</comment>
<protein>
    <submittedName>
        <fullName evidence="2">STM4015 family protein</fullName>
    </submittedName>
</protein>
<dbReference type="InterPro" id="IPR047722">
    <property type="entry name" value="STM4015-like"/>
</dbReference>
<keyword evidence="3" id="KW-1185">Reference proteome</keyword>
<dbReference type="EMBL" id="JBEZFP010000074">
    <property type="protein sequence ID" value="MEU8136904.1"/>
    <property type="molecule type" value="Genomic_DNA"/>
</dbReference>
<dbReference type="InterPro" id="IPR032675">
    <property type="entry name" value="LRR_dom_sf"/>
</dbReference>